<gene>
    <name evidence="2" type="ORF">BJX66DRAFT_322829</name>
</gene>
<dbReference type="Gene3D" id="3.90.25.10">
    <property type="entry name" value="UDP-galactose 4-epimerase, domain 1"/>
    <property type="match status" value="1"/>
</dbReference>
<dbReference type="InterPro" id="IPR036291">
    <property type="entry name" value="NAD(P)-bd_dom_sf"/>
</dbReference>
<dbReference type="PANTHER" id="PTHR47129:SF1">
    <property type="entry name" value="NMRA-LIKE DOMAIN-CONTAINING PROTEIN"/>
    <property type="match status" value="1"/>
</dbReference>
<protein>
    <recommendedName>
        <fullName evidence="1">NmrA-like domain-containing protein</fullName>
    </recommendedName>
</protein>
<evidence type="ECO:0000313" key="3">
    <source>
        <dbReference type="Proteomes" id="UP001610563"/>
    </source>
</evidence>
<dbReference type="Proteomes" id="UP001610563">
    <property type="component" value="Unassembled WGS sequence"/>
</dbReference>
<dbReference type="InterPro" id="IPR008030">
    <property type="entry name" value="NmrA-like"/>
</dbReference>
<reference evidence="2 3" key="1">
    <citation type="submission" date="2024-07" db="EMBL/GenBank/DDBJ databases">
        <title>Section-level genome sequencing and comparative genomics of Aspergillus sections Usti and Cavernicolus.</title>
        <authorList>
            <consortium name="Lawrence Berkeley National Laboratory"/>
            <person name="Nybo J.L."/>
            <person name="Vesth T.C."/>
            <person name="Theobald S."/>
            <person name="Frisvad J.C."/>
            <person name="Larsen T.O."/>
            <person name="Kjaerboelling I."/>
            <person name="Rothschild-Mancinelli K."/>
            <person name="Lyhne E.K."/>
            <person name="Kogle M.E."/>
            <person name="Barry K."/>
            <person name="Clum A."/>
            <person name="Na H."/>
            <person name="Ledsgaard L."/>
            <person name="Lin J."/>
            <person name="Lipzen A."/>
            <person name="Kuo A."/>
            <person name="Riley R."/>
            <person name="Mondo S."/>
            <person name="Labutti K."/>
            <person name="Haridas S."/>
            <person name="Pangalinan J."/>
            <person name="Salamov A.A."/>
            <person name="Simmons B.A."/>
            <person name="Magnuson J.K."/>
            <person name="Chen J."/>
            <person name="Drula E."/>
            <person name="Henrissat B."/>
            <person name="Wiebenga A."/>
            <person name="Lubbers R.J."/>
            <person name="Gomes A.C."/>
            <person name="Makela M.R."/>
            <person name="Stajich J."/>
            <person name="Grigoriev I.V."/>
            <person name="Mortensen U.H."/>
            <person name="De Vries R.P."/>
            <person name="Baker S.E."/>
            <person name="Andersen M.R."/>
        </authorList>
    </citation>
    <scope>NUCLEOTIDE SEQUENCE [LARGE SCALE GENOMIC DNA]</scope>
    <source>
        <strain evidence="2 3">CBS 209.92</strain>
    </source>
</reference>
<accession>A0ABR4GGI8</accession>
<dbReference type="Pfam" id="PF05368">
    <property type="entry name" value="NmrA"/>
    <property type="match status" value="1"/>
</dbReference>
<evidence type="ECO:0000259" key="1">
    <source>
        <dbReference type="Pfam" id="PF05368"/>
    </source>
</evidence>
<feature type="domain" description="NmrA-like" evidence="1">
    <location>
        <begin position="3"/>
        <end position="251"/>
    </location>
</feature>
<comment type="caution">
    <text evidence="2">The sequence shown here is derived from an EMBL/GenBank/DDBJ whole genome shotgun (WGS) entry which is preliminary data.</text>
</comment>
<keyword evidence="3" id="KW-1185">Reference proteome</keyword>
<dbReference type="SUPFAM" id="SSF51735">
    <property type="entry name" value="NAD(P)-binding Rossmann-fold domains"/>
    <property type="match status" value="1"/>
</dbReference>
<dbReference type="PANTHER" id="PTHR47129">
    <property type="entry name" value="QUINONE OXIDOREDUCTASE 2"/>
    <property type="match status" value="1"/>
</dbReference>
<name>A0ABR4GGI8_9EURO</name>
<organism evidence="2 3">
    <name type="scientific">Aspergillus keveii</name>
    <dbReference type="NCBI Taxonomy" id="714993"/>
    <lineage>
        <taxon>Eukaryota</taxon>
        <taxon>Fungi</taxon>
        <taxon>Dikarya</taxon>
        <taxon>Ascomycota</taxon>
        <taxon>Pezizomycotina</taxon>
        <taxon>Eurotiomycetes</taxon>
        <taxon>Eurotiomycetidae</taxon>
        <taxon>Eurotiales</taxon>
        <taxon>Aspergillaceae</taxon>
        <taxon>Aspergillus</taxon>
        <taxon>Aspergillus subgen. Nidulantes</taxon>
    </lineage>
</organism>
<evidence type="ECO:0000313" key="2">
    <source>
        <dbReference type="EMBL" id="KAL2798173.1"/>
    </source>
</evidence>
<dbReference type="Gene3D" id="3.40.50.720">
    <property type="entry name" value="NAD(P)-binding Rossmann-like Domain"/>
    <property type="match status" value="1"/>
</dbReference>
<dbReference type="EMBL" id="JBFTWV010000014">
    <property type="protein sequence ID" value="KAL2798173.1"/>
    <property type="molecule type" value="Genomic_DNA"/>
</dbReference>
<dbReference type="InterPro" id="IPR052718">
    <property type="entry name" value="NmrA-type_oxidoreductase"/>
</dbReference>
<sequence>MHKVGVFPASGALATSIINHLLKLVPAYQLVLIARHPKKIEHFSRAGATIRRADYDDPASLAGGFDGVNTLMLVSYASVEVEYRFEAHKAAITAARNSAVTHIFYSSLAFGGNLESTSVASVMRAHLLTEEYLTSTLATQDQTGTNTTTYTAIREGLYSESFPVYTAWFDINNPVSEITIPHSGSGPGIAWAKTDELGEATAKTIVSYVRDPAGFRWVNKVVLFSGPRAILARVTGRDVRIKKISADEYAELPFKEKYWYHGKNLLKEYTSCWEAFRRGEAAVVSPLLGEILGREPEDFETAVRGLLA</sequence>
<proteinExistence type="predicted"/>